<feature type="domain" description="HTH lacI-type" evidence="5">
    <location>
        <begin position="5"/>
        <end position="59"/>
    </location>
</feature>
<dbReference type="InterPro" id="IPR001387">
    <property type="entry name" value="Cro/C1-type_HTH"/>
</dbReference>
<evidence type="ECO:0000259" key="6">
    <source>
        <dbReference type="PROSITE" id="PS50943"/>
    </source>
</evidence>
<dbReference type="Pfam" id="PF13377">
    <property type="entry name" value="Peripla_BP_3"/>
    <property type="match status" value="1"/>
</dbReference>
<name>A0A1W1UHL0_9DEIO</name>
<evidence type="ECO:0000313" key="8">
    <source>
        <dbReference type="Proteomes" id="UP000192582"/>
    </source>
</evidence>
<dbReference type="GO" id="GO:0000976">
    <property type="term" value="F:transcription cis-regulatory region binding"/>
    <property type="evidence" value="ECO:0007669"/>
    <property type="project" value="TreeGrafter"/>
</dbReference>
<dbReference type="PROSITE" id="PS50932">
    <property type="entry name" value="HTH_LACI_2"/>
    <property type="match status" value="1"/>
</dbReference>
<dbReference type="Gene3D" id="3.40.50.2300">
    <property type="match status" value="2"/>
</dbReference>
<dbReference type="RefSeq" id="WP_084045694.1">
    <property type="nucleotide sequence ID" value="NZ_FWWU01000004.1"/>
</dbReference>
<dbReference type="Pfam" id="PF00356">
    <property type="entry name" value="LacI"/>
    <property type="match status" value="1"/>
</dbReference>
<dbReference type="OrthoDB" id="9785825at2"/>
<protein>
    <submittedName>
        <fullName evidence="7">Transcriptional regulator, LacI family</fullName>
    </submittedName>
</protein>
<gene>
    <name evidence="7" type="ORF">SAMN00790413_05483</name>
</gene>
<evidence type="ECO:0000256" key="4">
    <source>
        <dbReference type="ARBA" id="ARBA00023163"/>
    </source>
</evidence>
<dbReference type="InterPro" id="IPR000843">
    <property type="entry name" value="HTH_LacI"/>
</dbReference>
<dbReference type="GO" id="GO:0003700">
    <property type="term" value="F:DNA-binding transcription factor activity"/>
    <property type="evidence" value="ECO:0007669"/>
    <property type="project" value="TreeGrafter"/>
</dbReference>
<dbReference type="SMART" id="SM00354">
    <property type="entry name" value="HTH_LACI"/>
    <property type="match status" value="1"/>
</dbReference>
<feature type="domain" description="HTH cro/C1-type" evidence="6">
    <location>
        <begin position="6"/>
        <end position="35"/>
    </location>
</feature>
<keyword evidence="1" id="KW-0678">Repressor</keyword>
<evidence type="ECO:0000256" key="1">
    <source>
        <dbReference type="ARBA" id="ARBA00022491"/>
    </source>
</evidence>
<dbReference type="InterPro" id="IPR028082">
    <property type="entry name" value="Peripla_BP_I"/>
</dbReference>
<dbReference type="STRING" id="695939.SAMN00790413_05483"/>
<organism evidence="7 8">
    <name type="scientific">Deinococcus hopiensis KR-140</name>
    <dbReference type="NCBI Taxonomy" id="695939"/>
    <lineage>
        <taxon>Bacteria</taxon>
        <taxon>Thermotogati</taxon>
        <taxon>Deinococcota</taxon>
        <taxon>Deinococci</taxon>
        <taxon>Deinococcales</taxon>
        <taxon>Deinococcaceae</taxon>
        <taxon>Deinococcus</taxon>
    </lineage>
</organism>
<keyword evidence="8" id="KW-1185">Reference proteome</keyword>
<evidence type="ECO:0000313" key="7">
    <source>
        <dbReference type="EMBL" id="SMB80301.1"/>
    </source>
</evidence>
<evidence type="ECO:0000259" key="5">
    <source>
        <dbReference type="PROSITE" id="PS50932"/>
    </source>
</evidence>
<sequence>MESTVTLAQVARAAGVSASTVSRILNGTAKVSAEKREAVERTLAQLNYQPNVLARSLASGKTMSIGVLTQDISSPFYGDVLRGIERGLTNSGYHPVVISGHWRAQEEVEAIDFLVSRKVDAMIVLGGVAPDEQLQQVASYMPLVALGRSVPGLTQQCLRLDNFAGGYLATKHLIDLGHRTIAHIAGMPTHRDAQDRLAGYRAALEEARLTFDPELVLEGDFLEQSGFLAATRLIDSRKMFTGVFVANDQMAYGARLALYRRGLRVPEDISLVAFDDLPSSTFTTPPLTTVRQPTFDMGLAAATCLLRMLRGAPSWLPPMGPELVVRESTTRRRG</sequence>
<dbReference type="PANTHER" id="PTHR30146:SF148">
    <property type="entry name" value="HTH-TYPE TRANSCRIPTIONAL REPRESSOR PURR-RELATED"/>
    <property type="match status" value="1"/>
</dbReference>
<evidence type="ECO:0000256" key="2">
    <source>
        <dbReference type="ARBA" id="ARBA00023015"/>
    </source>
</evidence>
<dbReference type="Gene3D" id="1.10.260.40">
    <property type="entry name" value="lambda repressor-like DNA-binding domains"/>
    <property type="match status" value="1"/>
</dbReference>
<keyword evidence="3" id="KW-0238">DNA-binding</keyword>
<reference evidence="7 8" key="1">
    <citation type="submission" date="2017-04" db="EMBL/GenBank/DDBJ databases">
        <authorList>
            <person name="Afonso C.L."/>
            <person name="Miller P.J."/>
            <person name="Scott M.A."/>
            <person name="Spackman E."/>
            <person name="Goraichik I."/>
            <person name="Dimitrov K.M."/>
            <person name="Suarez D.L."/>
            <person name="Swayne D.E."/>
        </authorList>
    </citation>
    <scope>NUCLEOTIDE SEQUENCE [LARGE SCALE GENOMIC DNA]</scope>
    <source>
        <strain evidence="7 8">KR-140</strain>
    </source>
</reference>
<dbReference type="PRINTS" id="PR00036">
    <property type="entry name" value="HTHLACI"/>
</dbReference>
<keyword evidence="4" id="KW-0804">Transcription</keyword>
<dbReference type="SUPFAM" id="SSF47413">
    <property type="entry name" value="lambda repressor-like DNA-binding domains"/>
    <property type="match status" value="1"/>
</dbReference>
<dbReference type="InterPro" id="IPR010982">
    <property type="entry name" value="Lambda_DNA-bd_dom_sf"/>
</dbReference>
<dbReference type="Proteomes" id="UP000192582">
    <property type="component" value="Unassembled WGS sequence"/>
</dbReference>
<dbReference type="CDD" id="cd01392">
    <property type="entry name" value="HTH_LacI"/>
    <property type="match status" value="1"/>
</dbReference>
<proteinExistence type="predicted"/>
<evidence type="ECO:0000256" key="3">
    <source>
        <dbReference type="ARBA" id="ARBA00023125"/>
    </source>
</evidence>
<dbReference type="PROSITE" id="PS50943">
    <property type="entry name" value="HTH_CROC1"/>
    <property type="match status" value="1"/>
</dbReference>
<accession>A0A1W1UHL0</accession>
<dbReference type="InterPro" id="IPR046335">
    <property type="entry name" value="LacI/GalR-like_sensor"/>
</dbReference>
<dbReference type="AlphaFoldDB" id="A0A1W1UHL0"/>
<dbReference type="SUPFAM" id="SSF53822">
    <property type="entry name" value="Periplasmic binding protein-like I"/>
    <property type="match status" value="1"/>
</dbReference>
<dbReference type="PANTHER" id="PTHR30146">
    <property type="entry name" value="LACI-RELATED TRANSCRIPTIONAL REPRESSOR"/>
    <property type="match status" value="1"/>
</dbReference>
<dbReference type="EMBL" id="FWWU01000004">
    <property type="protein sequence ID" value="SMB80301.1"/>
    <property type="molecule type" value="Genomic_DNA"/>
</dbReference>
<dbReference type="CDD" id="cd06290">
    <property type="entry name" value="PBP1_LacI-like"/>
    <property type="match status" value="1"/>
</dbReference>
<keyword evidence="2" id="KW-0805">Transcription regulation</keyword>